<accession>A0A1A5YB79</accession>
<dbReference type="InterPro" id="IPR040680">
    <property type="entry name" value="DUF5643"/>
</dbReference>
<feature type="transmembrane region" description="Helical" evidence="1">
    <location>
        <begin position="53"/>
        <end position="75"/>
    </location>
</feature>
<evidence type="ECO:0000259" key="3">
    <source>
        <dbReference type="Pfam" id="PF18705"/>
    </source>
</evidence>
<evidence type="ECO:0000259" key="2">
    <source>
        <dbReference type="Pfam" id="PF13786"/>
    </source>
</evidence>
<feature type="domain" description="DUF5643" evidence="3">
    <location>
        <begin position="229"/>
        <end position="347"/>
    </location>
</feature>
<dbReference type="AlphaFoldDB" id="A0A1A5YB79"/>
<dbReference type="RefSeq" id="WP_068686955.1">
    <property type="nucleotide sequence ID" value="NZ_LYPA01000078.1"/>
</dbReference>
<sequence length="349" mass="38076">MNNDYRMLNGIKIAENEMVEAEVTDIERAALKRTLRSKLNRRGKKGGHWQRNAAAAAVLLGVGAVALGLTFPAYATSVPFVGDIFKLIDKGSSGSGLYDSYKENSTEINISKTSQDVTITLNDAIFDGKTTTITFSIKSETDLGENLTLKGYPTAQKTSGASGSQKIIKVDEGRYVGIITATSFDHNGADSIKMNWDIDSIVQMDGDSMREMKGTWNFALELASTEQTVQLVGESTEHGEATLAIEKIIYSPMSFTVYYGYDISKEVAQEWNDPDIELSIVDNLGNVYNGQGNGGRGIKENSGMKWSMTKTFQQLQPDASELIITPTIVKPGEDGQTVVLDEIVIPIKK</sequence>
<dbReference type="STRING" id="1844972.A7K91_15755"/>
<reference evidence="4 5" key="1">
    <citation type="submission" date="2016-05" db="EMBL/GenBank/DDBJ databases">
        <title>Paenibacillus oryzae. sp. nov., isolated from the rice root.</title>
        <authorList>
            <person name="Zhang J."/>
            <person name="Zhang X."/>
        </authorList>
    </citation>
    <scope>NUCLEOTIDE SEQUENCE [LARGE SCALE GENOMIC DNA]</scope>
    <source>
        <strain evidence="4 5">1DrF-4</strain>
    </source>
</reference>
<dbReference type="Pfam" id="PF13786">
    <property type="entry name" value="DUF4179"/>
    <property type="match status" value="1"/>
</dbReference>
<feature type="domain" description="DUF4179" evidence="2">
    <location>
        <begin position="48"/>
        <end position="139"/>
    </location>
</feature>
<evidence type="ECO:0000313" key="5">
    <source>
        <dbReference type="Proteomes" id="UP000092024"/>
    </source>
</evidence>
<keyword evidence="1" id="KW-0812">Transmembrane</keyword>
<dbReference type="EMBL" id="LYPA01000078">
    <property type="protein sequence ID" value="OBR62842.1"/>
    <property type="molecule type" value="Genomic_DNA"/>
</dbReference>
<dbReference type="Proteomes" id="UP000092024">
    <property type="component" value="Unassembled WGS sequence"/>
</dbReference>
<keyword evidence="5" id="KW-1185">Reference proteome</keyword>
<name>A0A1A5YB79_9BACL</name>
<dbReference type="OrthoDB" id="2541898at2"/>
<keyword evidence="1" id="KW-1133">Transmembrane helix</keyword>
<organism evidence="4 5">
    <name type="scientific">Paenibacillus oryzae</name>
    <dbReference type="NCBI Taxonomy" id="1844972"/>
    <lineage>
        <taxon>Bacteria</taxon>
        <taxon>Bacillati</taxon>
        <taxon>Bacillota</taxon>
        <taxon>Bacilli</taxon>
        <taxon>Bacillales</taxon>
        <taxon>Paenibacillaceae</taxon>
        <taxon>Paenibacillus</taxon>
    </lineage>
</organism>
<proteinExistence type="predicted"/>
<evidence type="ECO:0000256" key="1">
    <source>
        <dbReference type="SAM" id="Phobius"/>
    </source>
</evidence>
<dbReference type="Pfam" id="PF18705">
    <property type="entry name" value="DUF5643"/>
    <property type="match status" value="1"/>
</dbReference>
<evidence type="ECO:0000313" key="4">
    <source>
        <dbReference type="EMBL" id="OBR62842.1"/>
    </source>
</evidence>
<keyword evidence="1" id="KW-0472">Membrane</keyword>
<protein>
    <recommendedName>
        <fullName evidence="6">DUF4179 domain-containing protein</fullName>
    </recommendedName>
</protein>
<dbReference type="Gene3D" id="2.60.40.1630">
    <property type="entry name" value="bacillus anthracis domain"/>
    <property type="match status" value="1"/>
</dbReference>
<gene>
    <name evidence="4" type="ORF">A7K91_15755</name>
</gene>
<dbReference type="InterPro" id="IPR025436">
    <property type="entry name" value="DUF4179"/>
</dbReference>
<evidence type="ECO:0008006" key="6">
    <source>
        <dbReference type="Google" id="ProtNLM"/>
    </source>
</evidence>
<comment type="caution">
    <text evidence="4">The sequence shown here is derived from an EMBL/GenBank/DDBJ whole genome shotgun (WGS) entry which is preliminary data.</text>
</comment>
<dbReference type="Gene3D" id="2.60.40.1640">
    <property type="entry name" value="Conserved domain protein"/>
    <property type="match status" value="1"/>
</dbReference>